<name>A0ABN1KW89_CLOSU</name>
<dbReference type="InterPro" id="IPR001279">
    <property type="entry name" value="Metallo-B-lactamas"/>
</dbReference>
<comment type="caution">
    <text evidence="2">The sequence shown here is derived from an EMBL/GenBank/DDBJ whole genome shotgun (WGS) entry which is preliminary data.</text>
</comment>
<evidence type="ECO:0000313" key="2">
    <source>
        <dbReference type="EMBL" id="GAA0777446.1"/>
    </source>
</evidence>
<sequence length="121" mass="13881">MKDHDMIEFGGRKLEVLHTPGHSPGHMCFYESQTGYLFTGDLIYEGKMIAFFPTSDPTQYKVSVDKLSTIPAKRLLPAHHKLDIEIDMLTRIQSAFNEIEDNGKLRHCGQTFEFDGFQIQM</sequence>
<evidence type="ECO:0000259" key="1">
    <source>
        <dbReference type="Pfam" id="PF00753"/>
    </source>
</evidence>
<organism evidence="2 3">
    <name type="scientific">Clostridium subterminale</name>
    <dbReference type="NCBI Taxonomy" id="1550"/>
    <lineage>
        <taxon>Bacteria</taxon>
        <taxon>Bacillati</taxon>
        <taxon>Bacillota</taxon>
        <taxon>Clostridia</taxon>
        <taxon>Eubacteriales</taxon>
        <taxon>Clostridiaceae</taxon>
        <taxon>Clostridium</taxon>
    </lineage>
</organism>
<dbReference type="SUPFAM" id="SSF56281">
    <property type="entry name" value="Metallo-hydrolase/oxidoreductase"/>
    <property type="match status" value="1"/>
</dbReference>
<gene>
    <name evidence="2" type="ORF">GCM10008908_32640</name>
</gene>
<dbReference type="Gene3D" id="3.60.15.10">
    <property type="entry name" value="Ribonuclease Z/Hydroxyacylglutathione hydrolase-like"/>
    <property type="match status" value="1"/>
</dbReference>
<feature type="domain" description="Metallo-beta-lactamase" evidence="1">
    <location>
        <begin position="4"/>
        <end position="79"/>
    </location>
</feature>
<evidence type="ECO:0000313" key="3">
    <source>
        <dbReference type="Proteomes" id="UP001501047"/>
    </source>
</evidence>
<reference evidence="2 3" key="1">
    <citation type="journal article" date="2019" name="Int. J. Syst. Evol. Microbiol.">
        <title>The Global Catalogue of Microorganisms (GCM) 10K type strain sequencing project: providing services to taxonomists for standard genome sequencing and annotation.</title>
        <authorList>
            <consortium name="The Broad Institute Genomics Platform"/>
            <consortium name="The Broad Institute Genome Sequencing Center for Infectious Disease"/>
            <person name="Wu L."/>
            <person name="Ma J."/>
        </authorList>
    </citation>
    <scope>NUCLEOTIDE SEQUENCE [LARGE SCALE GENOMIC DNA]</scope>
    <source>
        <strain evidence="2 3">JCM 1417</strain>
    </source>
</reference>
<protein>
    <recommendedName>
        <fullName evidence="1">Metallo-beta-lactamase domain-containing protein</fullName>
    </recommendedName>
</protein>
<proteinExistence type="predicted"/>
<dbReference type="Pfam" id="PF00753">
    <property type="entry name" value="Lactamase_B"/>
    <property type="match status" value="1"/>
</dbReference>
<dbReference type="InterPro" id="IPR050855">
    <property type="entry name" value="NDM-1-like"/>
</dbReference>
<dbReference type="PANTHER" id="PTHR42951:SF4">
    <property type="entry name" value="ACYL-COENZYME A THIOESTERASE MBLAC2"/>
    <property type="match status" value="1"/>
</dbReference>
<dbReference type="EMBL" id="BAAACI010000007">
    <property type="protein sequence ID" value="GAA0777446.1"/>
    <property type="molecule type" value="Genomic_DNA"/>
</dbReference>
<keyword evidence="3" id="KW-1185">Reference proteome</keyword>
<dbReference type="PANTHER" id="PTHR42951">
    <property type="entry name" value="METALLO-BETA-LACTAMASE DOMAIN-CONTAINING"/>
    <property type="match status" value="1"/>
</dbReference>
<accession>A0ABN1KW89</accession>
<dbReference type="InterPro" id="IPR036866">
    <property type="entry name" value="RibonucZ/Hydroxyglut_hydro"/>
</dbReference>
<dbReference type="Proteomes" id="UP001501047">
    <property type="component" value="Unassembled WGS sequence"/>
</dbReference>